<dbReference type="AlphaFoldDB" id="A0A1Q4HED0"/>
<dbReference type="InterPro" id="IPR001753">
    <property type="entry name" value="Enoyl-CoA_hydra/iso"/>
</dbReference>
<gene>
    <name evidence="2" type="ORF">BV510_14440</name>
    <name evidence="3" type="ORF">CRI78_16790</name>
</gene>
<evidence type="ECO:0000313" key="3">
    <source>
        <dbReference type="EMBL" id="PEG53276.1"/>
    </source>
</evidence>
<evidence type="ECO:0000313" key="2">
    <source>
        <dbReference type="EMBL" id="OPE53657.1"/>
    </source>
</evidence>
<dbReference type="GO" id="GO:0003824">
    <property type="term" value="F:catalytic activity"/>
    <property type="evidence" value="ECO:0007669"/>
    <property type="project" value="UniProtKB-ARBA"/>
</dbReference>
<dbReference type="Pfam" id="PF00378">
    <property type="entry name" value="ECH_1"/>
    <property type="match status" value="1"/>
</dbReference>
<name>A0A1Q4HED0_9MYCO</name>
<organism evidence="2 4">
    <name type="scientific">Mycolicibacterium diernhoferi</name>
    <dbReference type="NCBI Taxonomy" id="1801"/>
    <lineage>
        <taxon>Bacteria</taxon>
        <taxon>Bacillati</taxon>
        <taxon>Actinomycetota</taxon>
        <taxon>Actinomycetes</taxon>
        <taxon>Mycobacteriales</taxon>
        <taxon>Mycobacteriaceae</taxon>
        <taxon>Mycolicibacterium</taxon>
    </lineage>
</organism>
<keyword evidence="1" id="KW-0443">Lipid metabolism</keyword>
<dbReference type="InterPro" id="IPR029045">
    <property type="entry name" value="ClpP/crotonase-like_dom_sf"/>
</dbReference>
<comment type="caution">
    <text evidence="2">The sequence shown here is derived from an EMBL/GenBank/DDBJ whole genome shotgun (WGS) entry which is preliminary data.</text>
</comment>
<evidence type="ECO:0000256" key="1">
    <source>
        <dbReference type="ARBA" id="ARBA00023098"/>
    </source>
</evidence>
<dbReference type="OrthoDB" id="8452484at2"/>
<dbReference type="PANTHER" id="PTHR11941:SF54">
    <property type="entry name" value="ENOYL-COA HYDRATASE, MITOCHONDRIAL"/>
    <property type="match status" value="1"/>
</dbReference>
<dbReference type="CDD" id="cd06558">
    <property type="entry name" value="crotonase-like"/>
    <property type="match status" value="1"/>
</dbReference>
<dbReference type="STRING" id="1801.BRW64_10820"/>
<dbReference type="Gene3D" id="3.90.226.10">
    <property type="entry name" value="2-enoyl-CoA Hydratase, Chain A, domain 1"/>
    <property type="match status" value="1"/>
</dbReference>
<dbReference type="EMBL" id="MIJD01000140">
    <property type="protein sequence ID" value="OPE53657.1"/>
    <property type="molecule type" value="Genomic_DNA"/>
</dbReference>
<evidence type="ECO:0000313" key="5">
    <source>
        <dbReference type="Proteomes" id="UP000220340"/>
    </source>
</evidence>
<reference evidence="3 5" key="2">
    <citation type="submission" date="2017-10" db="EMBL/GenBank/DDBJ databases">
        <title>The new phylogeny of genus Mycobacterium.</title>
        <authorList>
            <person name="Tortoli E."/>
            <person name="Trovato A."/>
            <person name="Cirillo D.M."/>
        </authorList>
    </citation>
    <scope>NUCLEOTIDE SEQUENCE [LARGE SCALE GENOMIC DNA]</scope>
    <source>
        <strain evidence="3 5">IP141170001</strain>
    </source>
</reference>
<keyword evidence="5" id="KW-1185">Reference proteome</keyword>
<dbReference type="EMBL" id="PDCR01000021">
    <property type="protein sequence ID" value="PEG53276.1"/>
    <property type="molecule type" value="Genomic_DNA"/>
</dbReference>
<dbReference type="PANTHER" id="PTHR11941">
    <property type="entry name" value="ENOYL-COA HYDRATASE-RELATED"/>
    <property type="match status" value="1"/>
</dbReference>
<evidence type="ECO:0000313" key="4">
    <source>
        <dbReference type="Proteomes" id="UP000191039"/>
    </source>
</evidence>
<reference evidence="2 4" key="1">
    <citation type="submission" date="2016-09" db="EMBL/GenBank/DDBJ databases">
        <title>genome sequences of unsequenced Mycobacteria.</title>
        <authorList>
            <person name="Greninger A.L."/>
            <person name="Jerome K.R."/>
            <person name="Mcnair B."/>
            <person name="Wallis C."/>
            <person name="Fang F."/>
        </authorList>
    </citation>
    <scope>NUCLEOTIDE SEQUENCE [LARGE SCALE GENOMIC DNA]</scope>
    <source>
        <strain evidence="2 4">BM1</strain>
    </source>
</reference>
<dbReference type="Proteomes" id="UP000220340">
    <property type="component" value="Unassembled WGS sequence"/>
</dbReference>
<dbReference type="SUPFAM" id="SSF52096">
    <property type="entry name" value="ClpP/crotonase"/>
    <property type="match status" value="1"/>
</dbReference>
<proteinExistence type="predicted"/>
<dbReference type="RefSeq" id="WP_073856257.1">
    <property type="nucleotide sequence ID" value="NZ_BAAATC010000020.1"/>
</dbReference>
<dbReference type="GO" id="GO:0006635">
    <property type="term" value="P:fatty acid beta-oxidation"/>
    <property type="evidence" value="ECO:0007669"/>
    <property type="project" value="TreeGrafter"/>
</dbReference>
<protein>
    <submittedName>
        <fullName evidence="2">Enoyl-CoA hydratase</fullName>
    </submittedName>
</protein>
<accession>A0A1Q4HED0</accession>
<dbReference type="Proteomes" id="UP000191039">
    <property type="component" value="Unassembled WGS sequence"/>
</dbReference>
<sequence>MSDEPRVDVSFDNGIARLTLNNPKRKNAITIPMTEQIAEFCQRVETDSSIGAVIVDSEGSYFCSGADTRDLAANSAEPASPGAVARTSAVYGSFVRVGMLPVPTIALVKGGAVGAGLNLAMAADIMLVTPDAVLDSGFLARRIHPGGGHLRMLGRSMGYQQSVAMAVCGAALSGEDAVARGFAWAALPAEELLDAALDLSRLPAADPELARRIKLSATVELEKGMSWAAAVEVERGVQMWSLGRKGEKAWEQKPDKPKPGQ</sequence>